<evidence type="ECO:0000313" key="2">
    <source>
        <dbReference type="EMBL" id="NYH89887.1"/>
    </source>
</evidence>
<proteinExistence type="predicted"/>
<accession>A0A852Z9L2</accession>
<feature type="domain" description="PKD" evidence="1">
    <location>
        <begin position="104"/>
        <end position="147"/>
    </location>
</feature>
<evidence type="ECO:0000313" key="3">
    <source>
        <dbReference type="Proteomes" id="UP000579605"/>
    </source>
</evidence>
<dbReference type="InterPro" id="IPR000601">
    <property type="entry name" value="PKD_dom"/>
</dbReference>
<keyword evidence="3" id="KW-1185">Reference proteome</keyword>
<dbReference type="EMBL" id="JACBZH010000001">
    <property type="protein sequence ID" value="NYH89887.1"/>
    <property type="molecule type" value="Genomic_DNA"/>
</dbReference>
<dbReference type="Proteomes" id="UP000579605">
    <property type="component" value="Unassembled WGS sequence"/>
</dbReference>
<name>A0A852Z9L2_9ACTN</name>
<organism evidence="2 3">
    <name type="scientific">Actinopolymorpha rutila</name>
    <dbReference type="NCBI Taxonomy" id="446787"/>
    <lineage>
        <taxon>Bacteria</taxon>
        <taxon>Bacillati</taxon>
        <taxon>Actinomycetota</taxon>
        <taxon>Actinomycetes</taxon>
        <taxon>Propionibacteriales</taxon>
        <taxon>Actinopolymorphaceae</taxon>
        <taxon>Actinopolymorpha</taxon>
    </lineage>
</organism>
<dbReference type="AlphaFoldDB" id="A0A852Z9L2"/>
<protein>
    <recommendedName>
        <fullName evidence="1">PKD domain-containing protein</fullName>
    </recommendedName>
</protein>
<gene>
    <name evidence="2" type="ORF">F4554_002525</name>
</gene>
<dbReference type="PROSITE" id="PS50093">
    <property type="entry name" value="PKD"/>
    <property type="match status" value="1"/>
</dbReference>
<dbReference type="RefSeq" id="WP_179787536.1">
    <property type="nucleotide sequence ID" value="NZ_BAAARR010000010.1"/>
</dbReference>
<comment type="caution">
    <text evidence="2">The sequence shown here is derived from an EMBL/GenBank/DDBJ whole genome shotgun (WGS) entry which is preliminary data.</text>
</comment>
<reference evidence="2 3" key="1">
    <citation type="submission" date="2020-07" db="EMBL/GenBank/DDBJ databases">
        <title>Sequencing the genomes of 1000 actinobacteria strains.</title>
        <authorList>
            <person name="Klenk H.-P."/>
        </authorList>
    </citation>
    <scope>NUCLEOTIDE SEQUENCE [LARGE SCALE GENOMIC DNA]</scope>
    <source>
        <strain evidence="2 3">DSM 18448</strain>
    </source>
</reference>
<evidence type="ECO:0000259" key="1">
    <source>
        <dbReference type="PROSITE" id="PS50093"/>
    </source>
</evidence>
<sequence>MKPDGTLRYLYDVYLRRTGTSWQLRGIVCLGDPSDVVTTADVGEEVRKNWAVWVPPQRLSVQPANARTLVNLPTYFQSGQPQQMPEKTVHVFNFDVTVAAEGEWEWTFEPGVTKSFDTPGSSYTDSNPQVSYTYDTAGPRSVELNTSWHGRFRVGSFGPYDIAQPAVQGPGQIDLEVVESGPVLGR</sequence>